<organism evidence="1 2">
    <name type="scientific">Coraliomargarita akajimensis (strain DSM 45221 / IAM 15411 / JCM 23193 / KCTC 12865 / 04OKA010-24)</name>
    <dbReference type="NCBI Taxonomy" id="583355"/>
    <lineage>
        <taxon>Bacteria</taxon>
        <taxon>Pseudomonadati</taxon>
        <taxon>Verrucomicrobiota</taxon>
        <taxon>Opitutia</taxon>
        <taxon>Puniceicoccales</taxon>
        <taxon>Coraliomargaritaceae</taxon>
        <taxon>Coraliomargarita</taxon>
    </lineage>
</organism>
<dbReference type="KEGG" id="caa:Caka_0573"/>
<dbReference type="STRING" id="583355.Caka_0573"/>
<dbReference type="Proteomes" id="UP000000925">
    <property type="component" value="Chromosome"/>
</dbReference>
<sequence length="150" mass="16783">MKLLYILPCILLLAACSDSDRAKIESSAPFEERVVSYILKEHGDLDIIFADPTSSPTTLLSMLEAFRDYSRSGMTIEHSQDVIVLPIHPSYYSDENYIYEVPSNKMNIHSFSENGFGGISLATIKMGGNEIVPSAQKFKIPENSPKNEKY</sequence>
<dbReference type="PROSITE" id="PS51257">
    <property type="entry name" value="PROKAR_LIPOPROTEIN"/>
    <property type="match status" value="1"/>
</dbReference>
<accession>D5ENT9</accession>
<protein>
    <recommendedName>
        <fullName evidence="3">Lipoprotein</fullName>
    </recommendedName>
</protein>
<dbReference type="RefSeq" id="WP_013042323.1">
    <property type="nucleotide sequence ID" value="NC_014008.1"/>
</dbReference>
<dbReference type="EMBL" id="CP001998">
    <property type="protein sequence ID" value="ADE53598.1"/>
    <property type="molecule type" value="Genomic_DNA"/>
</dbReference>
<name>D5ENT9_CORAD</name>
<evidence type="ECO:0000313" key="1">
    <source>
        <dbReference type="EMBL" id="ADE53598.1"/>
    </source>
</evidence>
<dbReference type="AlphaFoldDB" id="D5ENT9"/>
<reference evidence="1 2" key="1">
    <citation type="journal article" date="2010" name="Stand. Genomic Sci.">
        <title>Complete genome sequence of Coraliomargarita akajimensis type strain (04OKA010-24).</title>
        <authorList>
            <person name="Mavromatis K."/>
            <person name="Abt B."/>
            <person name="Brambilla E."/>
            <person name="Lapidus A."/>
            <person name="Copeland A."/>
            <person name="Deshpande S."/>
            <person name="Nolan M."/>
            <person name="Lucas S."/>
            <person name="Tice H."/>
            <person name="Cheng J.F."/>
            <person name="Han C."/>
            <person name="Detter J.C."/>
            <person name="Woyke T."/>
            <person name="Goodwin L."/>
            <person name="Pitluck S."/>
            <person name="Held B."/>
            <person name="Brettin T."/>
            <person name="Tapia R."/>
            <person name="Ivanova N."/>
            <person name="Mikhailova N."/>
            <person name="Pati A."/>
            <person name="Liolios K."/>
            <person name="Chen A."/>
            <person name="Palaniappan K."/>
            <person name="Land M."/>
            <person name="Hauser L."/>
            <person name="Chang Y.J."/>
            <person name="Jeffries C.D."/>
            <person name="Rohde M."/>
            <person name="Goker M."/>
            <person name="Bristow J."/>
            <person name="Eisen J.A."/>
            <person name="Markowitz V."/>
            <person name="Hugenholtz P."/>
            <person name="Klenk H.P."/>
            <person name="Kyrpides N.C."/>
        </authorList>
    </citation>
    <scope>NUCLEOTIDE SEQUENCE [LARGE SCALE GENOMIC DNA]</scope>
    <source>
        <strain evidence="2">DSM 45221 / IAM 15411 / JCM 23193 / KCTC 12865</strain>
    </source>
</reference>
<proteinExistence type="predicted"/>
<evidence type="ECO:0008006" key="3">
    <source>
        <dbReference type="Google" id="ProtNLM"/>
    </source>
</evidence>
<dbReference type="HOGENOM" id="CLU_1737439_0_0_0"/>
<evidence type="ECO:0000313" key="2">
    <source>
        <dbReference type="Proteomes" id="UP000000925"/>
    </source>
</evidence>
<gene>
    <name evidence="1" type="ordered locus">Caka_0573</name>
</gene>
<keyword evidence="2" id="KW-1185">Reference proteome</keyword>